<feature type="coiled-coil region" evidence="2">
    <location>
        <begin position="408"/>
        <end position="435"/>
    </location>
</feature>
<dbReference type="EMBL" id="KB206244">
    <property type="protein sequence ID" value="ELP94313.1"/>
    <property type="molecule type" value="Genomic_DNA"/>
</dbReference>
<sequence>MEKLQKNQFLIWMSKSQGKQTKNRLSFFSFFKKRSDELTSVPTSNLSDVHTVSTPDSPEKIKQLDHSNPPETPPEHEELEKAEPLKSPKPKTSKSPRVRKLGSKESSLEHLKDIKYDTKGMSKTPRVEGSPKPSFVKTPRSLSMKNGMQLRKSFCAFEEASPRSKSDSIDLTMLYALKDIIGVGETNVDKTRSAMEQLKLMFQNPSETVVVTLVPNITRPNKRFITKESKYYVIMDSLKESIGKTYDCWSSLKLPEESWTDTTIPFNVRILHEGEDLHPELTGTNENIEALKIDSKENIEKAIRTENQKQDVYHIETNYDSCTHTTDLNYYEVVNCDDDFTFFKQFFYDSPKASYVLFPKSGIILVYQKTLRYQFVMMFQSEGMTRFVLPNNESVPKWCQHSLALGEKPVKTKNSEKLREEMRKLENQVVMKTYKIGVLYGRQGQQSEDEMYRNNNDECSPAFWKFMDLLGKRYEQNGFIRYNGGLDVKNKKTGEFLYFGTLDNYPYEILFHVAPLLPNTQSDQMLERKRFVGNDVVVVVFKEMNDKNDTFWPQSVASQFNHVFIVVTPLTSDETNDKYKVNVVCKGTVKPFPPFLEDKWYTHGFEFKNMLLRKILNGERTCLVTEQAFVDRTSRATERLIKYIISSCLEPDA</sequence>
<protein>
    <submittedName>
        <fullName evidence="5">Rap GTPase-activating protein, putative</fullName>
    </submittedName>
</protein>
<keyword evidence="2" id="KW-0175">Coiled coil</keyword>
<evidence type="ECO:0000256" key="3">
    <source>
        <dbReference type="SAM" id="MobiDB-lite"/>
    </source>
</evidence>
<evidence type="ECO:0000313" key="5">
    <source>
        <dbReference type="EMBL" id="ELP94313.1"/>
    </source>
</evidence>
<dbReference type="PANTHER" id="PTHR15711">
    <property type="entry name" value="RAP GTPASE-ACTIVATING PROTEIN"/>
    <property type="match status" value="1"/>
</dbReference>
<keyword evidence="6" id="KW-1185">Reference proteome</keyword>
<organism evidence="5 6">
    <name type="scientific">Entamoeba invadens IP1</name>
    <dbReference type="NCBI Taxonomy" id="370355"/>
    <lineage>
        <taxon>Eukaryota</taxon>
        <taxon>Amoebozoa</taxon>
        <taxon>Evosea</taxon>
        <taxon>Archamoebae</taxon>
        <taxon>Mastigamoebida</taxon>
        <taxon>Entamoebidae</taxon>
        <taxon>Entamoeba</taxon>
    </lineage>
</organism>
<feature type="domain" description="Rap-GAP" evidence="4">
    <location>
        <begin position="422"/>
        <end position="644"/>
    </location>
</feature>
<gene>
    <name evidence="5" type="ORF">EIN_130520</name>
</gene>
<feature type="compositionally biased region" description="Basic and acidic residues" evidence="3">
    <location>
        <begin position="102"/>
        <end position="120"/>
    </location>
</feature>
<evidence type="ECO:0000256" key="2">
    <source>
        <dbReference type="SAM" id="Coils"/>
    </source>
</evidence>
<feature type="region of interest" description="Disordered" evidence="3">
    <location>
        <begin position="37"/>
        <end position="140"/>
    </location>
</feature>
<dbReference type="GO" id="GO:0005737">
    <property type="term" value="C:cytoplasm"/>
    <property type="evidence" value="ECO:0007669"/>
    <property type="project" value="TreeGrafter"/>
</dbReference>
<dbReference type="Gene3D" id="3.40.50.11210">
    <property type="entry name" value="Rap/Ran-GAP"/>
    <property type="match status" value="1"/>
</dbReference>
<accession>A0A0A1UGY8</accession>
<dbReference type="AlphaFoldDB" id="A0A0A1UGY8"/>
<dbReference type="SUPFAM" id="SSF111347">
    <property type="entry name" value="Rap/Ran-GAP"/>
    <property type="match status" value="1"/>
</dbReference>
<evidence type="ECO:0000313" key="6">
    <source>
        <dbReference type="Proteomes" id="UP000014680"/>
    </source>
</evidence>
<reference evidence="5 6" key="1">
    <citation type="submission" date="2012-10" db="EMBL/GenBank/DDBJ databases">
        <authorList>
            <person name="Zafar N."/>
            <person name="Inman J."/>
            <person name="Hall N."/>
            <person name="Lorenzi H."/>
            <person name="Caler E."/>
        </authorList>
    </citation>
    <scope>NUCLEOTIDE SEQUENCE [LARGE SCALE GENOMIC DNA]</scope>
    <source>
        <strain evidence="5 6">IP1</strain>
    </source>
</reference>
<dbReference type="InterPro" id="IPR050989">
    <property type="entry name" value="Rap1_Ran_GAP"/>
</dbReference>
<name>A0A0A1UGY8_ENTIV</name>
<dbReference type="PANTHER" id="PTHR15711:SF22">
    <property type="entry name" value="RAP-GAP DOMAIN-CONTAINING PROTEIN"/>
    <property type="match status" value="1"/>
</dbReference>
<feature type="compositionally biased region" description="Polar residues" evidence="3">
    <location>
        <begin position="38"/>
        <end position="56"/>
    </location>
</feature>
<proteinExistence type="predicted"/>
<dbReference type="Pfam" id="PF02145">
    <property type="entry name" value="Rap_GAP"/>
    <property type="match status" value="1"/>
</dbReference>
<evidence type="ECO:0000256" key="1">
    <source>
        <dbReference type="ARBA" id="ARBA00022468"/>
    </source>
</evidence>
<dbReference type="InterPro" id="IPR035974">
    <property type="entry name" value="Rap/Ran-GAP_sf"/>
</dbReference>
<feature type="compositionally biased region" description="Basic and acidic residues" evidence="3">
    <location>
        <begin position="73"/>
        <end position="86"/>
    </location>
</feature>
<dbReference type="GeneID" id="14893303"/>
<evidence type="ECO:0000259" key="4">
    <source>
        <dbReference type="PROSITE" id="PS50085"/>
    </source>
</evidence>
<dbReference type="PROSITE" id="PS50085">
    <property type="entry name" value="RAPGAP"/>
    <property type="match status" value="1"/>
</dbReference>
<dbReference type="GO" id="GO:0051056">
    <property type="term" value="P:regulation of small GTPase mediated signal transduction"/>
    <property type="evidence" value="ECO:0007669"/>
    <property type="project" value="InterPro"/>
</dbReference>
<dbReference type="RefSeq" id="XP_004261084.1">
    <property type="nucleotide sequence ID" value="XM_004261036.1"/>
</dbReference>
<keyword evidence="1" id="KW-0343">GTPase activation</keyword>
<feature type="compositionally biased region" description="Basic residues" evidence="3">
    <location>
        <begin position="88"/>
        <end position="101"/>
    </location>
</feature>
<dbReference type="KEGG" id="eiv:EIN_130520"/>
<dbReference type="GO" id="GO:0005096">
    <property type="term" value="F:GTPase activator activity"/>
    <property type="evidence" value="ECO:0007669"/>
    <property type="project" value="UniProtKB-KW"/>
</dbReference>
<dbReference type="Proteomes" id="UP000014680">
    <property type="component" value="Unassembled WGS sequence"/>
</dbReference>
<dbReference type="OrthoDB" id="2499658at2759"/>
<dbReference type="VEuPathDB" id="AmoebaDB:EIN_130520"/>
<dbReference type="InterPro" id="IPR000331">
    <property type="entry name" value="Rap/Ran_GAP_dom"/>
</dbReference>